<evidence type="ECO:0000313" key="3">
    <source>
        <dbReference type="Proteomes" id="UP000007058"/>
    </source>
</evidence>
<protein>
    <submittedName>
        <fullName evidence="2">Uncharacterized protein</fullName>
    </submittedName>
</protein>
<dbReference type="KEGG" id="mag:amb1507"/>
<reference evidence="2 3" key="1">
    <citation type="journal article" date="2005" name="DNA Res.">
        <title>Complete genome sequence of the facultative anaerobic magnetotactic bacterium Magnetospirillum sp. strain AMB-1.</title>
        <authorList>
            <person name="Matsunaga T."/>
            <person name="Okamura Y."/>
            <person name="Fukuda Y."/>
            <person name="Wahyudi A.T."/>
            <person name="Murase Y."/>
            <person name="Takeyama H."/>
        </authorList>
    </citation>
    <scope>NUCLEOTIDE SEQUENCE [LARGE SCALE GENOMIC DNA]</scope>
    <source>
        <strain evidence="3">ATCC 700264 / AMB-1</strain>
    </source>
</reference>
<name>Q2W764_PARM1</name>
<dbReference type="HOGENOM" id="CLU_2807330_0_0_5"/>
<evidence type="ECO:0000313" key="2">
    <source>
        <dbReference type="EMBL" id="BAE50311.1"/>
    </source>
</evidence>
<feature type="region of interest" description="Disordered" evidence="1">
    <location>
        <begin position="48"/>
        <end position="67"/>
    </location>
</feature>
<organism evidence="2 3">
    <name type="scientific">Paramagnetospirillum magneticum (strain ATCC 700264 / AMB-1)</name>
    <name type="common">Magnetospirillum magneticum</name>
    <dbReference type="NCBI Taxonomy" id="342108"/>
    <lineage>
        <taxon>Bacteria</taxon>
        <taxon>Pseudomonadati</taxon>
        <taxon>Pseudomonadota</taxon>
        <taxon>Alphaproteobacteria</taxon>
        <taxon>Rhodospirillales</taxon>
        <taxon>Magnetospirillaceae</taxon>
        <taxon>Paramagnetospirillum</taxon>
    </lineage>
</organism>
<dbReference type="AlphaFoldDB" id="Q2W764"/>
<evidence type="ECO:0000256" key="1">
    <source>
        <dbReference type="SAM" id="MobiDB-lite"/>
    </source>
</evidence>
<accession>Q2W764</accession>
<sequence length="67" mass="7130">MAEGFRHCLYEGAPLFACCHVSTPSHRLPPVRPDGGKTINVLAGATNAPLGKGWKHRPKPPPFLTGA</sequence>
<proteinExistence type="predicted"/>
<keyword evidence="3" id="KW-1185">Reference proteome</keyword>
<dbReference type="Proteomes" id="UP000007058">
    <property type="component" value="Chromosome"/>
</dbReference>
<gene>
    <name evidence="2" type="ordered locus">amb1507</name>
</gene>
<dbReference type="EMBL" id="AP007255">
    <property type="protein sequence ID" value="BAE50311.1"/>
    <property type="molecule type" value="Genomic_DNA"/>
</dbReference>